<proteinExistence type="predicted"/>
<keyword evidence="4" id="KW-0031">Aminopeptidase</keyword>
<dbReference type="InterPro" id="IPR000182">
    <property type="entry name" value="GNAT_dom"/>
</dbReference>
<dbReference type="SUPFAM" id="SSF55729">
    <property type="entry name" value="Acyl-CoA N-acyltransferases (Nat)"/>
    <property type="match status" value="1"/>
</dbReference>
<dbReference type="CDD" id="cd04301">
    <property type="entry name" value="NAT_SF"/>
    <property type="match status" value="1"/>
</dbReference>
<keyword evidence="5" id="KW-1185">Reference proteome</keyword>
<dbReference type="AlphaFoldDB" id="A0A0R1V8W5"/>
<dbReference type="Gene3D" id="3.40.630.30">
    <property type="match status" value="1"/>
</dbReference>
<evidence type="ECO:0000259" key="3">
    <source>
        <dbReference type="PROSITE" id="PS51186"/>
    </source>
</evidence>
<dbReference type="PROSITE" id="PS51186">
    <property type="entry name" value="GNAT"/>
    <property type="match status" value="1"/>
</dbReference>
<feature type="domain" description="N-acetyltransferase" evidence="3">
    <location>
        <begin position="10"/>
        <end position="179"/>
    </location>
</feature>
<keyword evidence="4" id="KW-0645">Protease</keyword>
<gene>
    <name evidence="4" type="ORF">FC60_GL000435</name>
</gene>
<dbReference type="PATRIC" id="fig|1423749.3.peg.438"/>
<dbReference type="EMBL" id="AZFN01000014">
    <property type="protein sequence ID" value="KRM01951.1"/>
    <property type="molecule type" value="Genomic_DNA"/>
</dbReference>
<dbReference type="GO" id="GO:0016747">
    <property type="term" value="F:acyltransferase activity, transferring groups other than amino-acyl groups"/>
    <property type="evidence" value="ECO:0007669"/>
    <property type="project" value="InterPro"/>
</dbReference>
<protein>
    <submittedName>
        <fullName evidence="4">Prolyl aminopeptidase</fullName>
    </submittedName>
</protein>
<dbReference type="Proteomes" id="UP000051739">
    <property type="component" value="Unassembled WGS sequence"/>
</dbReference>
<evidence type="ECO:0000313" key="5">
    <source>
        <dbReference type="Proteomes" id="UP000051739"/>
    </source>
</evidence>
<name>A0A0R1V8W5_9LACO</name>
<comment type="caution">
    <text evidence="4">The sequence shown here is derived from an EMBL/GenBank/DDBJ whole genome shotgun (WGS) entry which is preliminary data.</text>
</comment>
<evidence type="ECO:0000256" key="1">
    <source>
        <dbReference type="ARBA" id="ARBA00022679"/>
    </source>
</evidence>
<sequence length="179" mass="21090">MIKEKIVSQVEIRPVKLTEIKQLQHLMRVAYVQTYVEDHNHLDVNTYLNQDYSFDQIRQEMANPQSQYYFLVVHDRLAGYLKLNIGQAQTEPDYPDALEIQRIYILEAFQGLHLGSQLMEFAHECARFHGAKQIWLGVWEKNYDAMEFYAKFGFHQVGSHDFIQGSDVQTDYILLKDLD</sequence>
<dbReference type="Pfam" id="PF00583">
    <property type="entry name" value="Acetyltransf_1"/>
    <property type="match status" value="1"/>
</dbReference>
<dbReference type="PANTHER" id="PTHR42919">
    <property type="entry name" value="N-ALPHA-ACETYLTRANSFERASE"/>
    <property type="match status" value="1"/>
</dbReference>
<accession>A0A0R1V8W5</accession>
<evidence type="ECO:0000256" key="2">
    <source>
        <dbReference type="ARBA" id="ARBA00023315"/>
    </source>
</evidence>
<organism evidence="4 5">
    <name type="scientific">Limosilactobacillus gastricus DSM 16045</name>
    <dbReference type="NCBI Taxonomy" id="1423749"/>
    <lineage>
        <taxon>Bacteria</taxon>
        <taxon>Bacillati</taxon>
        <taxon>Bacillota</taxon>
        <taxon>Bacilli</taxon>
        <taxon>Lactobacillales</taxon>
        <taxon>Lactobacillaceae</taxon>
        <taxon>Limosilactobacillus</taxon>
    </lineage>
</organism>
<keyword evidence="4" id="KW-0378">Hydrolase</keyword>
<keyword evidence="1" id="KW-0808">Transferase</keyword>
<dbReference type="InterPro" id="IPR016181">
    <property type="entry name" value="Acyl_CoA_acyltransferase"/>
</dbReference>
<keyword evidence="2" id="KW-0012">Acyltransferase</keyword>
<dbReference type="PANTHER" id="PTHR42919:SF8">
    <property type="entry name" value="N-ALPHA-ACETYLTRANSFERASE 50"/>
    <property type="match status" value="1"/>
</dbReference>
<reference evidence="4 5" key="1">
    <citation type="journal article" date="2015" name="Genome Announc.">
        <title>Expanding the biotechnology potential of lactobacilli through comparative genomics of 213 strains and associated genera.</title>
        <authorList>
            <person name="Sun Z."/>
            <person name="Harris H.M."/>
            <person name="McCann A."/>
            <person name="Guo C."/>
            <person name="Argimon S."/>
            <person name="Zhang W."/>
            <person name="Yang X."/>
            <person name="Jeffery I.B."/>
            <person name="Cooney J.C."/>
            <person name="Kagawa T.F."/>
            <person name="Liu W."/>
            <person name="Song Y."/>
            <person name="Salvetti E."/>
            <person name="Wrobel A."/>
            <person name="Rasinkangas P."/>
            <person name="Parkhill J."/>
            <person name="Rea M.C."/>
            <person name="O'Sullivan O."/>
            <person name="Ritari J."/>
            <person name="Douillard F.P."/>
            <person name="Paul Ross R."/>
            <person name="Yang R."/>
            <person name="Briner A.E."/>
            <person name="Felis G.E."/>
            <person name="de Vos W.M."/>
            <person name="Barrangou R."/>
            <person name="Klaenhammer T.R."/>
            <person name="Caufield P.W."/>
            <person name="Cui Y."/>
            <person name="Zhang H."/>
            <person name="O'Toole P.W."/>
        </authorList>
    </citation>
    <scope>NUCLEOTIDE SEQUENCE [LARGE SCALE GENOMIC DNA]</scope>
    <source>
        <strain evidence="4 5">DSM 16045</strain>
    </source>
</reference>
<evidence type="ECO:0000313" key="4">
    <source>
        <dbReference type="EMBL" id="KRM01951.1"/>
    </source>
</evidence>
<dbReference type="GO" id="GO:0004177">
    <property type="term" value="F:aminopeptidase activity"/>
    <property type="evidence" value="ECO:0007669"/>
    <property type="project" value="UniProtKB-KW"/>
</dbReference>
<dbReference type="InterPro" id="IPR051556">
    <property type="entry name" value="N-term/lysine_N-AcTrnsfr"/>
</dbReference>